<dbReference type="InterPro" id="IPR027417">
    <property type="entry name" value="P-loop_NTPase"/>
</dbReference>
<sequence length="399" mass="45126">MSIYKKTNEENNIMGLNKLSNFQPNQVDLSKPVANDTDYRVLYDICQEIQSRRTVVWNIRDIMQHKKLIMMLGASESGKSFMALDMSLSIATGLDWHSHAVNQGPVVYVACEGLTSLEMRAKAWFQSKNLNPKDYQLLVTNRAIEFANTDFKELIADIEKMQTKPELIVIDTLSRASLGLEENSSSQMTQFMVKCELLKNYFNSTVLLIHHCGHKGDRARGTSALKAGVDHEIIIQKSNNGLISVTYGKDRDSIRCNTLNFVLDPVEFPKSSGWQNDDGSEVTSAVLRRTDFQSADVNCKTSISKNCKTSISKKCKASISDEMALEKLKYCLEHHCIQTETISGKEVPMTYIEEWKKKTIEMVKSGIQSSSKTKAFSRAKLRLSENNTIKLKEDYVYIP</sequence>
<dbReference type="Proteomes" id="UP000250744">
    <property type="component" value="Unassembled WGS sequence"/>
</dbReference>
<dbReference type="RefSeq" id="WP_112160179.1">
    <property type="nucleotide sequence ID" value="NZ_QKRX01000014.1"/>
</dbReference>
<dbReference type="SMART" id="SM00382">
    <property type="entry name" value="AAA"/>
    <property type="match status" value="1"/>
</dbReference>
<proteinExistence type="predicted"/>
<name>A0A364NIS1_9GAMM</name>
<dbReference type="InterPro" id="IPR003593">
    <property type="entry name" value="AAA+_ATPase"/>
</dbReference>
<dbReference type="OrthoDB" id="9763644at2"/>
<dbReference type="AlphaFoldDB" id="A0A364NIS1"/>
<dbReference type="EMBL" id="QKRX01000014">
    <property type="protein sequence ID" value="RAU16920.1"/>
    <property type="molecule type" value="Genomic_DNA"/>
</dbReference>
<protein>
    <recommendedName>
        <fullName evidence="1">AAA+ ATPase domain-containing protein</fullName>
    </recommendedName>
</protein>
<reference evidence="2 3" key="1">
    <citation type="submission" date="2018-06" db="EMBL/GenBank/DDBJ databases">
        <title>Nitrincola tibetense sp. nov., isolated from Lake XuguoCo on Tibetan Plateau.</title>
        <authorList>
            <person name="Xing P."/>
        </authorList>
    </citation>
    <scope>NUCLEOTIDE SEQUENCE [LARGE SCALE GENOMIC DNA]</scope>
    <source>
        <strain evidence="3">xg18</strain>
    </source>
</reference>
<dbReference type="Pfam" id="PF13481">
    <property type="entry name" value="AAA_25"/>
    <property type="match status" value="1"/>
</dbReference>
<dbReference type="SUPFAM" id="SSF52540">
    <property type="entry name" value="P-loop containing nucleoside triphosphate hydrolases"/>
    <property type="match status" value="1"/>
</dbReference>
<comment type="caution">
    <text evidence="2">The sequence shown here is derived from an EMBL/GenBank/DDBJ whole genome shotgun (WGS) entry which is preliminary data.</text>
</comment>
<organism evidence="2 3">
    <name type="scientific">Nitrincola tibetensis</name>
    <dbReference type="NCBI Taxonomy" id="2219697"/>
    <lineage>
        <taxon>Bacteria</taxon>
        <taxon>Pseudomonadati</taxon>
        <taxon>Pseudomonadota</taxon>
        <taxon>Gammaproteobacteria</taxon>
        <taxon>Oceanospirillales</taxon>
        <taxon>Oceanospirillaceae</taxon>
        <taxon>Nitrincola</taxon>
    </lineage>
</organism>
<dbReference type="Gene3D" id="3.40.50.300">
    <property type="entry name" value="P-loop containing nucleotide triphosphate hydrolases"/>
    <property type="match status" value="1"/>
</dbReference>
<evidence type="ECO:0000313" key="3">
    <source>
        <dbReference type="Proteomes" id="UP000250744"/>
    </source>
</evidence>
<accession>A0A364NIS1</accession>
<evidence type="ECO:0000259" key="1">
    <source>
        <dbReference type="SMART" id="SM00382"/>
    </source>
</evidence>
<feature type="domain" description="AAA+ ATPase" evidence="1">
    <location>
        <begin position="65"/>
        <end position="239"/>
    </location>
</feature>
<evidence type="ECO:0000313" key="2">
    <source>
        <dbReference type="EMBL" id="RAU16920.1"/>
    </source>
</evidence>
<gene>
    <name evidence="2" type="ORF">DN062_15310</name>
</gene>
<keyword evidence="3" id="KW-1185">Reference proteome</keyword>